<evidence type="ECO:0000256" key="1">
    <source>
        <dbReference type="ARBA" id="ARBA00004751"/>
    </source>
</evidence>
<dbReference type="InterPro" id="IPR016143">
    <property type="entry name" value="Citrate_synth-like_sm_a-sub"/>
</dbReference>
<keyword evidence="11" id="KW-0012">Acyltransferase</keyword>
<dbReference type="PROSITE" id="PS00480">
    <property type="entry name" value="CITRATE_SYNTHASE"/>
    <property type="match status" value="1"/>
</dbReference>
<dbReference type="EMBL" id="BX571661">
    <property type="protein sequence ID" value="CAE10512.1"/>
    <property type="molecule type" value="Genomic_DNA"/>
</dbReference>
<dbReference type="InterPro" id="IPR036969">
    <property type="entry name" value="Citrate_synthase_sf"/>
</dbReference>
<proteinExistence type="inferred from homology"/>
<dbReference type="InterPro" id="IPR016142">
    <property type="entry name" value="Citrate_synth-like_lrg_a-sub"/>
</dbReference>
<feature type="active site" evidence="8">
    <location>
        <position position="368"/>
    </location>
</feature>
<comment type="catalytic activity">
    <reaction evidence="5 9">
        <text>oxaloacetate + acetyl-CoA + H2O = citrate + CoA + H(+)</text>
        <dbReference type="Rhea" id="RHEA:16845"/>
        <dbReference type="ChEBI" id="CHEBI:15377"/>
        <dbReference type="ChEBI" id="CHEBI:15378"/>
        <dbReference type="ChEBI" id="CHEBI:16452"/>
        <dbReference type="ChEBI" id="CHEBI:16947"/>
        <dbReference type="ChEBI" id="CHEBI:57287"/>
        <dbReference type="ChEBI" id="CHEBI:57288"/>
        <dbReference type="EC" id="2.3.3.16"/>
    </reaction>
</comment>
<dbReference type="Gene3D" id="1.10.580.10">
    <property type="entry name" value="Citrate Synthase, domain 1"/>
    <property type="match status" value="1"/>
</dbReference>
<comment type="pathway">
    <text evidence="1 9">Carbohydrate metabolism; tricarboxylic acid cycle; isocitrate from oxaloacetate: step 1/2.</text>
</comment>
<dbReference type="GO" id="GO:0006099">
    <property type="term" value="P:tricarboxylic acid cycle"/>
    <property type="evidence" value="ECO:0007669"/>
    <property type="project" value="UniProtKB-UniRule"/>
</dbReference>
<evidence type="ECO:0000256" key="7">
    <source>
        <dbReference type="PIRNR" id="PIRNR001369"/>
    </source>
</evidence>
<evidence type="ECO:0000256" key="4">
    <source>
        <dbReference type="ARBA" id="ARBA00022679"/>
    </source>
</evidence>
<dbReference type="NCBIfam" id="TIGR01798">
    <property type="entry name" value="cit_synth_I"/>
    <property type="match status" value="1"/>
</dbReference>
<dbReference type="KEGG" id="wsu:WS1453"/>
<evidence type="ECO:0000313" key="12">
    <source>
        <dbReference type="Proteomes" id="UP000000422"/>
    </source>
</evidence>
<dbReference type="InterPro" id="IPR002020">
    <property type="entry name" value="Citrate_synthase"/>
</dbReference>
<organism evidence="12">
    <name type="scientific">Wolinella succinogenes (strain ATCC 29543 / DSM 1740 / CCUG 13145 / JCM 31913 / LMG 7466 / NCTC 11488 / FDC 602W)</name>
    <name type="common">Vibrio succinogenes</name>
    <dbReference type="NCBI Taxonomy" id="273121"/>
    <lineage>
        <taxon>Bacteria</taxon>
        <taxon>Pseudomonadati</taxon>
        <taxon>Campylobacterota</taxon>
        <taxon>Epsilonproteobacteria</taxon>
        <taxon>Campylobacterales</taxon>
        <taxon>Helicobacteraceae</taxon>
        <taxon>Wolinella</taxon>
    </lineage>
</organism>
<dbReference type="GO" id="GO:0036440">
    <property type="term" value="F:citrate synthase activity"/>
    <property type="evidence" value="ECO:0007669"/>
    <property type="project" value="UniProtKB-EC"/>
</dbReference>
<dbReference type="InterPro" id="IPR024176">
    <property type="entry name" value="Citrate_synthase_bac-typ"/>
</dbReference>
<evidence type="ECO:0000256" key="5">
    <source>
        <dbReference type="ARBA" id="ARBA00049288"/>
    </source>
</evidence>
<evidence type="ECO:0000256" key="9">
    <source>
        <dbReference type="RuleBase" id="RU003370"/>
    </source>
</evidence>
<evidence type="ECO:0000256" key="8">
    <source>
        <dbReference type="PIRSR" id="PIRSR001369-1"/>
    </source>
</evidence>
<evidence type="ECO:0000256" key="2">
    <source>
        <dbReference type="ARBA" id="ARBA00010566"/>
    </source>
</evidence>
<dbReference type="HOGENOM" id="CLU_025068_0_0_7"/>
<dbReference type="UniPathway" id="UPA00223">
    <property type="reaction ID" value="UER00717"/>
</dbReference>
<dbReference type="AlphaFoldDB" id="Q7M8S3"/>
<dbReference type="PRINTS" id="PR00143">
    <property type="entry name" value="CITRTSNTHASE"/>
</dbReference>
<feature type="active site" evidence="8">
    <location>
        <position position="310"/>
    </location>
</feature>
<dbReference type="InterPro" id="IPR010953">
    <property type="entry name" value="Citrate_synthase_typ-I"/>
</dbReference>
<evidence type="ECO:0000256" key="3">
    <source>
        <dbReference type="ARBA" id="ARBA00022532"/>
    </source>
</evidence>
<dbReference type="PIRSF" id="PIRSF001369">
    <property type="entry name" value="Citrate_synth"/>
    <property type="match status" value="1"/>
</dbReference>
<protein>
    <recommendedName>
        <fullName evidence="6 7">Citrate synthase</fullName>
    </recommendedName>
</protein>
<sequence>MGTVTFTNNETGEKFEFEILNPTRGPQLVDFSKFYETTGMFTFDPGYGSTANCKSEISFVDGKKGELVYYGHPIEELVEKYKFVDVIKLLIGNGYIFPTKEESDQFERELVRRSYIHEGLRKIIDAFPDGAHPMANLSSSVSALSTFYYDHIDMEYEAEYQTMARRIIAKTPTLAAFAYRSSVGSPFVYPDADRGYVENFLYMLRAYPHGKLKEEISPIEVSALDTIFMLHADHGQNASTATVRNVASTGVHPYAALSAGLSALWGKAHGGANESVMDQLEMIGDVKNVDRYIAKAKDKNDSFRLMGFGHRVYKSYDPRARILRKLKDDLDQKGVKMNQRLVEIAEKIEEVATQDEYFLSRSLYPNVDFYSGIILTALKIPKSMFTPIFAIGRMPGWCGQVLELLQEPNVKITRPRQMYVGK</sequence>
<dbReference type="Proteomes" id="UP000000422">
    <property type="component" value="Chromosome"/>
</dbReference>
<accession>Q7M8S3</accession>
<dbReference type="InterPro" id="IPR019810">
    <property type="entry name" value="Citrate_synthase_AS"/>
</dbReference>
<dbReference type="PANTHER" id="PTHR42871">
    <property type="entry name" value="CITRATE SYNTHASE"/>
    <property type="match status" value="1"/>
</dbReference>
<reference evidence="11 12" key="1">
    <citation type="journal article" date="2003" name="Proc. Natl. Acad. Sci. U.S.A.">
        <title>Complete genome sequence and analysis of Wolinella succinogenes.</title>
        <authorList>
            <person name="Baar C."/>
            <person name="Eppinger M."/>
            <person name="Raddatz G."/>
            <person name="Simon JM."/>
            <person name="Lanz C."/>
            <person name="Klimmek O."/>
            <person name="Nandakumar R."/>
            <person name="Gross R."/>
            <person name="Rosinus A."/>
            <person name="Keller H."/>
            <person name="Jagtap P."/>
            <person name="Linke B."/>
            <person name="Meyer F."/>
            <person name="Lederer H."/>
            <person name="Schuster S.C."/>
        </authorList>
    </citation>
    <scope>NUCLEOTIDE SEQUENCE [LARGE SCALE GENOMIC DNA]</scope>
    <source>
        <strain evidence="12">ATCC 29543 / DSM 1740 / CCUG 13145 / JCM 31913 / LMG 7466 / NCTC 11488 / FDC 602W</strain>
    </source>
</reference>
<gene>
    <name evidence="11" type="primary">GLTA</name>
    <name evidence="11" type="ordered locus">WS1453</name>
</gene>
<dbReference type="Pfam" id="PF00285">
    <property type="entry name" value="Citrate_synt"/>
    <property type="match status" value="1"/>
</dbReference>
<dbReference type="GO" id="GO:0005737">
    <property type="term" value="C:cytoplasm"/>
    <property type="evidence" value="ECO:0007669"/>
    <property type="project" value="InterPro"/>
</dbReference>
<keyword evidence="12" id="KW-1185">Reference proteome</keyword>
<name>Q7M8S3_WOLSU</name>
<dbReference type="Gene3D" id="1.10.230.10">
    <property type="entry name" value="Cytochrome P450-Terp, domain 2"/>
    <property type="match status" value="1"/>
</dbReference>
<dbReference type="STRING" id="273121.WS1453"/>
<evidence type="ECO:0000313" key="11">
    <source>
        <dbReference type="EMBL" id="CAE10512.1"/>
    </source>
</evidence>
<dbReference type="Gene3D" id="2.20.28.60">
    <property type="match status" value="1"/>
</dbReference>
<dbReference type="SUPFAM" id="SSF48256">
    <property type="entry name" value="Citrate synthase"/>
    <property type="match status" value="1"/>
</dbReference>
<dbReference type="eggNOG" id="COG0372">
    <property type="taxonomic scope" value="Bacteria"/>
</dbReference>
<keyword evidence="3 9" id="KW-0816">Tricarboxylic acid cycle</keyword>
<dbReference type="RefSeq" id="WP_011139296.1">
    <property type="nucleotide sequence ID" value="NC_005090.1"/>
</dbReference>
<evidence type="ECO:0000256" key="10">
    <source>
        <dbReference type="RuleBase" id="RU003406"/>
    </source>
</evidence>
<keyword evidence="4 7" id="KW-0808">Transferase</keyword>
<comment type="similarity">
    <text evidence="2 7 10">Belongs to the citrate synthase family.</text>
</comment>
<dbReference type="PANTHER" id="PTHR42871:SF1">
    <property type="entry name" value="CITRATE SYNTHASE"/>
    <property type="match status" value="1"/>
</dbReference>
<dbReference type="NCBIfam" id="NF004126">
    <property type="entry name" value="PRK05614.1"/>
    <property type="match status" value="1"/>
</dbReference>
<evidence type="ECO:0000256" key="6">
    <source>
        <dbReference type="NCBIfam" id="TIGR01798"/>
    </source>
</evidence>